<name>A0A411E8N0_9FLAO</name>
<dbReference type="AlphaFoldDB" id="A0A411E8N0"/>
<protein>
    <submittedName>
        <fullName evidence="1">DUF1059 domain-containing protein</fullName>
    </submittedName>
</protein>
<evidence type="ECO:0000313" key="2">
    <source>
        <dbReference type="Proteomes" id="UP000290889"/>
    </source>
</evidence>
<keyword evidence="2" id="KW-1185">Reference proteome</keyword>
<dbReference type="RefSeq" id="WP_129603575.1">
    <property type="nucleotide sequence ID" value="NZ_CP035544.1"/>
</dbReference>
<dbReference type="KEGG" id="mur:EQY75_05465"/>
<organism evidence="1 2">
    <name type="scientific">Muriicola soli</name>
    <dbReference type="NCBI Taxonomy" id="2507538"/>
    <lineage>
        <taxon>Bacteria</taxon>
        <taxon>Pseudomonadati</taxon>
        <taxon>Bacteroidota</taxon>
        <taxon>Flavobacteriia</taxon>
        <taxon>Flavobacteriales</taxon>
        <taxon>Flavobacteriaceae</taxon>
        <taxon>Muriicola</taxon>
    </lineage>
</organism>
<accession>A0A411E8N0</accession>
<sequence length="78" mass="9057">MKSMTCRQLAGACDLVFYAETFEDIASQSKKHGMEMFQKGDKAHLAAMKEMKSKMKTPDDFDRWMKEKRKEFDALPDS</sequence>
<dbReference type="EMBL" id="CP035544">
    <property type="protein sequence ID" value="QBA64032.1"/>
    <property type="molecule type" value="Genomic_DNA"/>
</dbReference>
<gene>
    <name evidence="1" type="ORF">EQY75_05465</name>
</gene>
<proteinExistence type="predicted"/>
<evidence type="ECO:0000313" key="1">
    <source>
        <dbReference type="EMBL" id="QBA64032.1"/>
    </source>
</evidence>
<dbReference type="Proteomes" id="UP000290889">
    <property type="component" value="Chromosome"/>
</dbReference>
<reference evidence="1 2" key="1">
    <citation type="submission" date="2019-01" db="EMBL/GenBank/DDBJ databases">
        <title>Muriicola soli sp. nov., isolated from soil.</title>
        <authorList>
            <person name="Kang H.J."/>
            <person name="Kim S.B."/>
        </authorList>
    </citation>
    <scope>NUCLEOTIDE SEQUENCE [LARGE SCALE GENOMIC DNA]</scope>
    <source>
        <strain evidence="1 2">MMS17-SY002</strain>
    </source>
</reference>
<dbReference type="OrthoDB" id="1450972at2"/>